<dbReference type="GO" id="GO:0005634">
    <property type="term" value="C:nucleus"/>
    <property type="evidence" value="ECO:0007669"/>
    <property type="project" value="UniProtKB-SubCell"/>
</dbReference>
<sequence>MEEAISLFFQGCKLAQELEGNLQHYLSHNQGFPPGPMLSEYCNEIIKIFVSAKERLSSCATTTSSSYSPPGLFPIGRDASLHDWLRSAMAAGSGPSTSVQVPVSATQLDVSYSGRFLVGSSSSSSPSSQQRPRRSMCSKDDMEKKTVRVAAPLIGNTDVPPDDGYTWRKYGQKEILGSRYPRSYYRCTHQKMYQCPAKKQVQRLDHDPYTFQVMYRADHTCHMSSTAPSIAPPTHITTTSSGARQQLPGTPPWLEFNLGSGGGGGGSRSSSIVNTMVSGDVAAAGAGHGADPSSYLVAEMADAMFNSGSGSTTNSMEFLFQSPRDKWEPEEGTRRPQEY</sequence>
<proteinExistence type="predicted"/>
<comment type="caution">
    <text evidence="8">The sequence shown here is derived from an EMBL/GenBank/DDBJ whole genome shotgun (WGS) entry which is preliminary data.</text>
</comment>
<evidence type="ECO:0000256" key="5">
    <source>
        <dbReference type="ARBA" id="ARBA00023242"/>
    </source>
</evidence>
<evidence type="ECO:0000256" key="4">
    <source>
        <dbReference type="ARBA" id="ARBA00023163"/>
    </source>
</evidence>
<accession>A0A7J7E1T7</accession>
<keyword evidence="2" id="KW-0805">Transcription regulation</keyword>
<dbReference type="PROSITE" id="PS50811">
    <property type="entry name" value="WRKY"/>
    <property type="match status" value="1"/>
</dbReference>
<dbReference type="Pfam" id="PF03106">
    <property type="entry name" value="WRKY"/>
    <property type="match status" value="1"/>
</dbReference>
<organism evidence="8 9">
    <name type="scientific">Tripterygium wilfordii</name>
    <name type="common">Thunder God vine</name>
    <dbReference type="NCBI Taxonomy" id="458696"/>
    <lineage>
        <taxon>Eukaryota</taxon>
        <taxon>Viridiplantae</taxon>
        <taxon>Streptophyta</taxon>
        <taxon>Embryophyta</taxon>
        <taxon>Tracheophyta</taxon>
        <taxon>Spermatophyta</taxon>
        <taxon>Magnoliopsida</taxon>
        <taxon>eudicotyledons</taxon>
        <taxon>Gunneridae</taxon>
        <taxon>Pentapetalae</taxon>
        <taxon>rosids</taxon>
        <taxon>fabids</taxon>
        <taxon>Celastrales</taxon>
        <taxon>Celastraceae</taxon>
        <taxon>Tripterygium</taxon>
    </lineage>
</organism>
<dbReference type="SUPFAM" id="SSF118290">
    <property type="entry name" value="WRKY DNA-binding domain"/>
    <property type="match status" value="1"/>
</dbReference>
<dbReference type="Proteomes" id="UP000593562">
    <property type="component" value="Unassembled WGS sequence"/>
</dbReference>
<keyword evidence="5" id="KW-0539">Nucleus</keyword>
<dbReference type="InterPro" id="IPR003657">
    <property type="entry name" value="WRKY_dom"/>
</dbReference>
<feature type="compositionally biased region" description="Basic and acidic residues" evidence="6">
    <location>
        <begin position="323"/>
        <end position="339"/>
    </location>
</feature>
<dbReference type="InParanoid" id="A0A7J7E1T7"/>
<reference evidence="8 9" key="1">
    <citation type="journal article" date="2020" name="Nat. Commun.">
        <title>Genome of Tripterygium wilfordii and identification of cytochrome P450 involved in triptolide biosynthesis.</title>
        <authorList>
            <person name="Tu L."/>
            <person name="Su P."/>
            <person name="Zhang Z."/>
            <person name="Gao L."/>
            <person name="Wang J."/>
            <person name="Hu T."/>
            <person name="Zhou J."/>
            <person name="Zhang Y."/>
            <person name="Zhao Y."/>
            <person name="Liu Y."/>
            <person name="Song Y."/>
            <person name="Tong Y."/>
            <person name="Lu Y."/>
            <person name="Yang J."/>
            <person name="Xu C."/>
            <person name="Jia M."/>
            <person name="Peters R.J."/>
            <person name="Huang L."/>
            <person name="Gao W."/>
        </authorList>
    </citation>
    <scope>NUCLEOTIDE SEQUENCE [LARGE SCALE GENOMIC DNA]</scope>
    <source>
        <strain evidence="9">cv. XIE 37</strain>
        <tissue evidence="8">Leaf</tissue>
    </source>
</reference>
<comment type="subcellular location">
    <subcellularLocation>
        <location evidence="1">Nucleus</location>
    </subcellularLocation>
</comment>
<dbReference type="GO" id="GO:0003700">
    <property type="term" value="F:DNA-binding transcription factor activity"/>
    <property type="evidence" value="ECO:0007669"/>
    <property type="project" value="InterPro"/>
</dbReference>
<evidence type="ECO:0000259" key="7">
    <source>
        <dbReference type="PROSITE" id="PS50811"/>
    </source>
</evidence>
<dbReference type="FunCoup" id="A0A7J7E1T7">
    <property type="interactions" value="4"/>
</dbReference>
<dbReference type="EMBL" id="JAAARO010000001">
    <property type="protein sequence ID" value="KAF5752632.1"/>
    <property type="molecule type" value="Genomic_DNA"/>
</dbReference>
<evidence type="ECO:0000256" key="6">
    <source>
        <dbReference type="SAM" id="MobiDB-lite"/>
    </source>
</evidence>
<keyword evidence="3" id="KW-0238">DNA-binding</keyword>
<feature type="region of interest" description="Disordered" evidence="6">
    <location>
        <begin position="311"/>
        <end position="339"/>
    </location>
</feature>
<dbReference type="InterPro" id="IPR036576">
    <property type="entry name" value="WRKY_dom_sf"/>
</dbReference>
<name>A0A7J7E1T7_TRIWF</name>
<keyword evidence="4" id="KW-0804">Transcription</keyword>
<dbReference type="GO" id="GO:0043565">
    <property type="term" value="F:sequence-specific DNA binding"/>
    <property type="evidence" value="ECO:0007669"/>
    <property type="project" value="InterPro"/>
</dbReference>
<keyword evidence="9" id="KW-1185">Reference proteome</keyword>
<dbReference type="Gene3D" id="2.20.25.80">
    <property type="entry name" value="WRKY domain"/>
    <property type="match status" value="1"/>
</dbReference>
<dbReference type="InterPro" id="IPR044810">
    <property type="entry name" value="WRKY_plant"/>
</dbReference>
<dbReference type="AlphaFoldDB" id="A0A7J7E1T7"/>
<gene>
    <name evidence="8" type="ORF">HS088_TW01G00547</name>
</gene>
<feature type="compositionally biased region" description="Low complexity" evidence="6">
    <location>
        <begin position="120"/>
        <end position="130"/>
    </location>
</feature>
<feature type="region of interest" description="Disordered" evidence="6">
    <location>
        <begin position="118"/>
        <end position="142"/>
    </location>
</feature>
<evidence type="ECO:0000313" key="9">
    <source>
        <dbReference type="Proteomes" id="UP000593562"/>
    </source>
</evidence>
<dbReference type="OrthoDB" id="684963at2759"/>
<protein>
    <submittedName>
        <fullName evidence="8">WRKY transcription factor 55</fullName>
    </submittedName>
</protein>
<evidence type="ECO:0000256" key="2">
    <source>
        <dbReference type="ARBA" id="ARBA00023015"/>
    </source>
</evidence>
<evidence type="ECO:0000256" key="3">
    <source>
        <dbReference type="ARBA" id="ARBA00023125"/>
    </source>
</evidence>
<dbReference type="SMART" id="SM00774">
    <property type="entry name" value="WRKY"/>
    <property type="match status" value="1"/>
</dbReference>
<evidence type="ECO:0000313" key="8">
    <source>
        <dbReference type="EMBL" id="KAF5752632.1"/>
    </source>
</evidence>
<dbReference type="PANTHER" id="PTHR31282">
    <property type="entry name" value="WRKY TRANSCRIPTION FACTOR 21-RELATED"/>
    <property type="match status" value="1"/>
</dbReference>
<feature type="domain" description="WRKY" evidence="7">
    <location>
        <begin position="162"/>
        <end position="224"/>
    </location>
</feature>
<evidence type="ECO:0000256" key="1">
    <source>
        <dbReference type="ARBA" id="ARBA00004123"/>
    </source>
</evidence>